<evidence type="ECO:0000256" key="1">
    <source>
        <dbReference type="ARBA" id="ARBA00004448"/>
    </source>
</evidence>
<dbReference type="GO" id="GO:0006120">
    <property type="term" value="P:mitochondrial electron transport, NADH to ubiquinone"/>
    <property type="evidence" value="ECO:0007669"/>
    <property type="project" value="InterPro"/>
</dbReference>
<evidence type="ECO:0000256" key="7">
    <source>
        <dbReference type="SAM" id="Phobius"/>
    </source>
</evidence>
<dbReference type="PhylomeDB" id="A0A060T9D3"/>
<reference evidence="8" key="2">
    <citation type="submission" date="2014-06" db="EMBL/GenBank/DDBJ databases">
        <title>The complete genome of Blastobotrys (Arxula) adeninivorans LS3 - a yeast of biotechnological interest.</title>
        <authorList>
            <person name="Kunze G."/>
            <person name="Gaillardin C."/>
            <person name="Czernicka M."/>
            <person name="Durrens P."/>
            <person name="Martin T."/>
            <person name="Boer E."/>
            <person name="Gabaldon T."/>
            <person name="Cruz J."/>
            <person name="Talla E."/>
            <person name="Marck C."/>
            <person name="Goffeau A."/>
            <person name="Barbe V."/>
            <person name="Baret P."/>
            <person name="Baronian K."/>
            <person name="Beier S."/>
            <person name="Bleykasten C."/>
            <person name="Bode R."/>
            <person name="Casaregola S."/>
            <person name="Despons L."/>
            <person name="Fairhead C."/>
            <person name="Giersberg M."/>
            <person name="Gierski P."/>
            <person name="Hahnel U."/>
            <person name="Hartmann A."/>
            <person name="Jankowska D."/>
            <person name="Jubin C."/>
            <person name="Jung P."/>
            <person name="Lafontaine I."/>
            <person name="Leh-Louis V."/>
            <person name="Lemaire M."/>
            <person name="Marcet-Houben M."/>
            <person name="Mascher M."/>
            <person name="Morel G."/>
            <person name="Richard G.-F."/>
            <person name="Riechen J."/>
            <person name="Sacerdot C."/>
            <person name="Sarkar A."/>
            <person name="Savel G."/>
            <person name="Schacherer J."/>
            <person name="Sherman D."/>
            <person name="Straub M.-L."/>
            <person name="Stein N."/>
            <person name="Thierry A."/>
            <person name="Trautwein-Schult A."/>
            <person name="Westhof E."/>
            <person name="Worch S."/>
            <person name="Dujon B."/>
            <person name="Souciet J.-L."/>
            <person name="Wincker P."/>
            <person name="Scholz U."/>
            <person name="Neuveglise N."/>
        </authorList>
    </citation>
    <scope>NUCLEOTIDE SEQUENCE</scope>
    <source>
        <strain evidence="8">LS3</strain>
    </source>
</reference>
<dbReference type="PANTHER" id="PTHR21382">
    <property type="entry name" value="NADH-UBIQUINONE OXIDOREDUCTASE SUBUNIT"/>
    <property type="match status" value="1"/>
</dbReference>
<keyword evidence="6 7" id="KW-0472">Membrane</keyword>
<organism evidence="8">
    <name type="scientific">Blastobotrys adeninivorans</name>
    <name type="common">Yeast</name>
    <name type="synonym">Arxula adeninivorans</name>
    <dbReference type="NCBI Taxonomy" id="409370"/>
    <lineage>
        <taxon>Eukaryota</taxon>
        <taxon>Fungi</taxon>
        <taxon>Dikarya</taxon>
        <taxon>Ascomycota</taxon>
        <taxon>Saccharomycotina</taxon>
        <taxon>Dipodascomycetes</taxon>
        <taxon>Dipodascales</taxon>
        <taxon>Trichomonascaceae</taxon>
        <taxon>Blastobotrys</taxon>
    </lineage>
</organism>
<dbReference type="AlphaFoldDB" id="A0A060T9D3"/>
<proteinExistence type="predicted"/>
<evidence type="ECO:0000256" key="4">
    <source>
        <dbReference type="ARBA" id="ARBA00022989"/>
    </source>
</evidence>
<keyword evidence="5" id="KW-0496">Mitochondrion</keyword>
<dbReference type="GO" id="GO:0005743">
    <property type="term" value="C:mitochondrial inner membrane"/>
    <property type="evidence" value="ECO:0007669"/>
    <property type="project" value="UniProtKB-SubCell"/>
</dbReference>
<evidence type="ECO:0000256" key="5">
    <source>
        <dbReference type="ARBA" id="ARBA00023128"/>
    </source>
</evidence>
<evidence type="ECO:0000256" key="6">
    <source>
        <dbReference type="ARBA" id="ARBA00023136"/>
    </source>
</evidence>
<evidence type="ECO:0000256" key="3">
    <source>
        <dbReference type="ARBA" id="ARBA00022792"/>
    </source>
</evidence>
<dbReference type="InterPro" id="IPR039205">
    <property type="entry name" value="NDUFA11"/>
</dbReference>
<evidence type="ECO:0000313" key="8">
    <source>
        <dbReference type="EMBL" id="CDP37573.1"/>
    </source>
</evidence>
<feature type="transmembrane region" description="Helical" evidence="7">
    <location>
        <begin position="28"/>
        <end position="48"/>
    </location>
</feature>
<reference evidence="8" key="1">
    <citation type="submission" date="2014-02" db="EMBL/GenBank/DDBJ databases">
        <authorList>
            <person name="Genoscope - CEA"/>
        </authorList>
    </citation>
    <scope>NUCLEOTIDE SEQUENCE</scope>
    <source>
        <strain evidence="8">LS3</strain>
    </source>
</reference>
<feature type="transmembrane region" description="Helical" evidence="7">
    <location>
        <begin position="69"/>
        <end position="89"/>
    </location>
</feature>
<feature type="transmembrane region" description="Helical" evidence="7">
    <location>
        <begin position="95"/>
        <end position="113"/>
    </location>
</feature>
<comment type="subcellular location">
    <subcellularLocation>
        <location evidence="1">Mitochondrion inner membrane</location>
        <topology evidence="1">Multi-pass membrane protein</topology>
    </subcellularLocation>
</comment>
<dbReference type="GO" id="GO:0045271">
    <property type="term" value="C:respiratory chain complex I"/>
    <property type="evidence" value="ECO:0007669"/>
    <property type="project" value="InterPro"/>
</dbReference>
<evidence type="ECO:0000256" key="2">
    <source>
        <dbReference type="ARBA" id="ARBA00022692"/>
    </source>
</evidence>
<keyword evidence="3" id="KW-0999">Mitochondrion inner membrane</keyword>
<keyword evidence="2 7" id="KW-0812">Transmembrane</keyword>
<sequence length="193" mass="20645">MASESGPAVRYPTFKYRPYPDFEPRDTLALTSRAAVLSTGAGVFVAALKASLGPSRTSLGSIITHSRYIWLYGAVGTAYTVGEAVTANLHQKESAWNTFVGGMLAGGVMGASYKNGARVSKVIGGAIALGTILGLAHWTGNFNGYDRKEAAKQSSGEPVEVEKGDRQTFWQVVHRRPLSQTIDELGDLVRPIK</sequence>
<dbReference type="PANTHER" id="PTHR21382:SF1">
    <property type="entry name" value="NADH DEHYDROGENASE [UBIQUINONE] 1 ALPHA SUBCOMPLEX SUBUNIT 11"/>
    <property type="match status" value="1"/>
</dbReference>
<gene>
    <name evidence="8" type="ORF">GNLVRS02_ARAD1D14542g</name>
</gene>
<name>A0A060T9D3_BLAAD</name>
<protein>
    <submittedName>
        <fullName evidence="8">ARAD1D14542p</fullName>
    </submittedName>
</protein>
<accession>A0A060T9D3</accession>
<keyword evidence="4 7" id="KW-1133">Transmembrane helix</keyword>
<dbReference type="EMBL" id="HG937694">
    <property type="protein sequence ID" value="CDP37573.1"/>
    <property type="molecule type" value="Genomic_DNA"/>
</dbReference>